<organism evidence="1 2">
    <name type="scientific">Roseivivax jejudonensis</name>
    <dbReference type="NCBI Taxonomy" id="1529041"/>
    <lineage>
        <taxon>Bacteria</taxon>
        <taxon>Pseudomonadati</taxon>
        <taxon>Pseudomonadota</taxon>
        <taxon>Alphaproteobacteria</taxon>
        <taxon>Rhodobacterales</taxon>
        <taxon>Roseobacteraceae</taxon>
        <taxon>Roseivivax</taxon>
    </lineage>
</organism>
<dbReference type="EMBL" id="FWFK01000008">
    <property type="protein sequence ID" value="SLN71965.1"/>
    <property type="molecule type" value="Genomic_DNA"/>
</dbReference>
<name>A0A1X7A714_9RHOB</name>
<dbReference type="OrthoDB" id="7875428at2"/>
<keyword evidence="2" id="KW-1185">Reference proteome</keyword>
<reference evidence="1 2" key="1">
    <citation type="submission" date="2017-03" db="EMBL/GenBank/DDBJ databases">
        <authorList>
            <person name="Afonso C.L."/>
            <person name="Miller P.J."/>
            <person name="Scott M.A."/>
            <person name="Spackman E."/>
            <person name="Goraichik I."/>
            <person name="Dimitrov K.M."/>
            <person name="Suarez D.L."/>
            <person name="Swayne D.E."/>
        </authorList>
    </citation>
    <scope>NUCLEOTIDE SEQUENCE [LARGE SCALE GENOMIC DNA]</scope>
    <source>
        <strain evidence="1 2">CECT 8625</strain>
    </source>
</reference>
<dbReference type="RefSeq" id="WP_143535188.1">
    <property type="nucleotide sequence ID" value="NZ_FWFK01000008.1"/>
</dbReference>
<protein>
    <recommendedName>
        <fullName evidence="3">TnsA endonuclease N-terminal domain-containing protein</fullName>
    </recommendedName>
</protein>
<evidence type="ECO:0000313" key="2">
    <source>
        <dbReference type="Proteomes" id="UP000193570"/>
    </source>
</evidence>
<proteinExistence type="predicted"/>
<accession>A0A1X7A714</accession>
<evidence type="ECO:0008006" key="3">
    <source>
        <dbReference type="Google" id="ProtNLM"/>
    </source>
</evidence>
<dbReference type="Proteomes" id="UP000193570">
    <property type="component" value="Unassembled WGS sequence"/>
</dbReference>
<sequence length="257" mass="29019">MPSEDDIFTSELTFEYPPACYDTAPFEAVPLASPTDPDEVYPTHLKKVEPGKSSRSFRILATIRPHRKSMLQQVWCASQEEYGVCLCLAAHPEVVGLREQFARLKYRKPNGRPGSTLVDFLCLKRDGSQVYVSVKYPQKARRASYRSEVEEIARQAITSSSESFAIASRQCFGSRYLKKAQMIHYVRKGWDPEADKIVLRQVPPDTKQRSIGEVLAGSDLEYGRAFRAIARLIGDGDVQIGFYDPIEDATNCWRASL</sequence>
<dbReference type="AlphaFoldDB" id="A0A1X7A714"/>
<gene>
    <name evidence="1" type="ORF">ROJ8625_03758</name>
</gene>
<evidence type="ECO:0000313" key="1">
    <source>
        <dbReference type="EMBL" id="SLN71965.1"/>
    </source>
</evidence>